<sequence length="147" mass="15763">MSLTEELVTPVISRMSRLQWIGGSVVLGFFLGFVDTLLIAALLGYMGLQVPAYFGIPTTFTGYFFTGMIIGKLAPSYIQWEVPAGIAVCVYLLMLGFVGLSGQGVLSFMLHFMIVPAIAVGICYLGLRLSRKKNKALSESIDGGLAG</sequence>
<dbReference type="HOGENOM" id="CLU_1765089_0_0_7"/>
<keyword evidence="1" id="KW-0812">Transmembrane</keyword>
<dbReference type="STRING" id="706587.Desti_0519"/>
<dbReference type="KEGG" id="dti:Desti_0519"/>
<gene>
    <name evidence="2" type="ordered locus">Desti_0519</name>
</gene>
<dbReference type="AlphaFoldDB" id="I4C111"/>
<feature type="transmembrane region" description="Helical" evidence="1">
    <location>
        <begin position="20"/>
        <end position="46"/>
    </location>
</feature>
<evidence type="ECO:0000256" key="1">
    <source>
        <dbReference type="SAM" id="Phobius"/>
    </source>
</evidence>
<reference evidence="3" key="1">
    <citation type="submission" date="2012-06" db="EMBL/GenBank/DDBJ databases">
        <title>Complete sequence of chromosome of Desulfomonile tiedjei DSM 6799.</title>
        <authorList>
            <person name="Lucas S."/>
            <person name="Copeland A."/>
            <person name="Lapidus A."/>
            <person name="Glavina del Rio T."/>
            <person name="Dalin E."/>
            <person name="Tice H."/>
            <person name="Bruce D."/>
            <person name="Goodwin L."/>
            <person name="Pitluck S."/>
            <person name="Peters L."/>
            <person name="Ovchinnikova G."/>
            <person name="Zeytun A."/>
            <person name="Lu M."/>
            <person name="Kyrpides N."/>
            <person name="Mavromatis K."/>
            <person name="Ivanova N."/>
            <person name="Brettin T."/>
            <person name="Detter J.C."/>
            <person name="Han C."/>
            <person name="Larimer F."/>
            <person name="Land M."/>
            <person name="Hauser L."/>
            <person name="Markowitz V."/>
            <person name="Cheng J.-F."/>
            <person name="Hugenholtz P."/>
            <person name="Woyke T."/>
            <person name="Wu D."/>
            <person name="Spring S."/>
            <person name="Schroeder M."/>
            <person name="Brambilla E."/>
            <person name="Klenk H.-P."/>
            <person name="Eisen J.A."/>
        </authorList>
    </citation>
    <scope>NUCLEOTIDE SEQUENCE [LARGE SCALE GENOMIC DNA]</scope>
    <source>
        <strain evidence="3">ATCC 49306 / DSM 6799 / DCB-1</strain>
    </source>
</reference>
<keyword evidence="3" id="KW-1185">Reference proteome</keyword>
<keyword evidence="1" id="KW-1133">Transmembrane helix</keyword>
<dbReference type="EMBL" id="CP003360">
    <property type="protein sequence ID" value="AFM23252.1"/>
    <property type="molecule type" value="Genomic_DNA"/>
</dbReference>
<keyword evidence="1" id="KW-0472">Membrane</keyword>
<protein>
    <submittedName>
        <fullName evidence="2">Uncharacterized protein</fullName>
    </submittedName>
</protein>
<name>I4C111_DESTA</name>
<dbReference type="Proteomes" id="UP000006055">
    <property type="component" value="Chromosome"/>
</dbReference>
<accession>I4C111</accession>
<evidence type="ECO:0000313" key="3">
    <source>
        <dbReference type="Proteomes" id="UP000006055"/>
    </source>
</evidence>
<feature type="transmembrane region" description="Helical" evidence="1">
    <location>
        <begin position="52"/>
        <end position="70"/>
    </location>
</feature>
<evidence type="ECO:0000313" key="2">
    <source>
        <dbReference type="EMBL" id="AFM23252.1"/>
    </source>
</evidence>
<feature type="transmembrane region" description="Helical" evidence="1">
    <location>
        <begin position="82"/>
        <end position="102"/>
    </location>
</feature>
<organism evidence="2 3">
    <name type="scientific">Desulfomonile tiedjei (strain ATCC 49306 / DSM 6799 / DCB-1)</name>
    <dbReference type="NCBI Taxonomy" id="706587"/>
    <lineage>
        <taxon>Bacteria</taxon>
        <taxon>Pseudomonadati</taxon>
        <taxon>Thermodesulfobacteriota</taxon>
        <taxon>Desulfomonilia</taxon>
        <taxon>Desulfomonilales</taxon>
        <taxon>Desulfomonilaceae</taxon>
        <taxon>Desulfomonile</taxon>
    </lineage>
</organism>
<feature type="transmembrane region" description="Helical" evidence="1">
    <location>
        <begin position="108"/>
        <end position="127"/>
    </location>
</feature>
<proteinExistence type="predicted"/>